<dbReference type="Gene3D" id="3.90.79.10">
    <property type="entry name" value="Nucleoside Triphosphate Pyrophosphohydrolase"/>
    <property type="match status" value="1"/>
</dbReference>
<dbReference type="InterPro" id="IPR000086">
    <property type="entry name" value="NUDIX_hydrolase_dom"/>
</dbReference>
<name>A0ABV7Q5Y8_9ACTN</name>
<keyword evidence="1" id="KW-0378">Hydrolase</keyword>
<organism evidence="3 4">
    <name type="scientific">Glycomyces rhizosphaerae</name>
    <dbReference type="NCBI Taxonomy" id="2054422"/>
    <lineage>
        <taxon>Bacteria</taxon>
        <taxon>Bacillati</taxon>
        <taxon>Actinomycetota</taxon>
        <taxon>Actinomycetes</taxon>
        <taxon>Glycomycetales</taxon>
        <taxon>Glycomycetaceae</taxon>
        <taxon>Glycomyces</taxon>
    </lineage>
</organism>
<evidence type="ECO:0000313" key="4">
    <source>
        <dbReference type="Proteomes" id="UP001595712"/>
    </source>
</evidence>
<dbReference type="InterPro" id="IPR015797">
    <property type="entry name" value="NUDIX_hydrolase-like_dom_sf"/>
</dbReference>
<reference evidence="4" key="1">
    <citation type="journal article" date="2019" name="Int. J. Syst. Evol. Microbiol.">
        <title>The Global Catalogue of Microorganisms (GCM) 10K type strain sequencing project: providing services to taxonomists for standard genome sequencing and annotation.</title>
        <authorList>
            <consortium name="The Broad Institute Genomics Platform"/>
            <consortium name="The Broad Institute Genome Sequencing Center for Infectious Disease"/>
            <person name="Wu L."/>
            <person name="Ma J."/>
        </authorList>
    </citation>
    <scope>NUCLEOTIDE SEQUENCE [LARGE SCALE GENOMIC DNA]</scope>
    <source>
        <strain evidence="4">CGMCC 4.7396</strain>
    </source>
</reference>
<accession>A0ABV7Q5Y8</accession>
<comment type="caution">
    <text evidence="3">The sequence shown here is derived from an EMBL/GenBank/DDBJ whole genome shotgun (WGS) entry which is preliminary data.</text>
</comment>
<evidence type="ECO:0000313" key="3">
    <source>
        <dbReference type="EMBL" id="MFC3495148.1"/>
    </source>
</evidence>
<feature type="domain" description="Nudix hydrolase" evidence="2">
    <location>
        <begin position="11"/>
        <end position="108"/>
    </location>
</feature>
<evidence type="ECO:0000259" key="2">
    <source>
        <dbReference type="Pfam" id="PF00293"/>
    </source>
</evidence>
<evidence type="ECO:0000256" key="1">
    <source>
        <dbReference type="ARBA" id="ARBA00022801"/>
    </source>
</evidence>
<dbReference type="Proteomes" id="UP001595712">
    <property type="component" value="Unassembled WGS sequence"/>
</dbReference>
<dbReference type="InterPro" id="IPR020084">
    <property type="entry name" value="NUDIX_hydrolase_CS"/>
</dbReference>
<sequence length="178" mass="19517">MREFLDFRQRAAAYVLRWLPERPEIEVLVILHRDAPEAGVQIPGGGALVHETIGEAAVREAREETGVEEPAFGEALGNLLFRGPMYEYGHQVTSYCWLRTADTRDVWDHTVVSHDEDDGLRMRCEFRPVGAADIGFGMDRFLPMAAARFTAALPVAAGPEAPAETAMRAPGVGAPASR</sequence>
<proteinExistence type="predicted"/>
<keyword evidence="4" id="KW-1185">Reference proteome</keyword>
<dbReference type="RefSeq" id="WP_387979567.1">
    <property type="nucleotide sequence ID" value="NZ_JBHRWO010000021.1"/>
</dbReference>
<dbReference type="EMBL" id="JBHRWO010000021">
    <property type="protein sequence ID" value="MFC3495148.1"/>
    <property type="molecule type" value="Genomic_DNA"/>
</dbReference>
<protein>
    <submittedName>
        <fullName evidence="3">NUDIX domain-containing protein</fullName>
    </submittedName>
</protein>
<dbReference type="PROSITE" id="PS00893">
    <property type="entry name" value="NUDIX_BOX"/>
    <property type="match status" value="1"/>
</dbReference>
<dbReference type="SUPFAM" id="SSF55811">
    <property type="entry name" value="Nudix"/>
    <property type="match status" value="1"/>
</dbReference>
<dbReference type="Pfam" id="PF00293">
    <property type="entry name" value="NUDIX"/>
    <property type="match status" value="1"/>
</dbReference>
<gene>
    <name evidence="3" type="ORF">ACFO8M_21890</name>
</gene>